<feature type="signal peptide" evidence="1">
    <location>
        <begin position="1"/>
        <end position="18"/>
    </location>
</feature>
<dbReference type="InterPro" id="IPR001424">
    <property type="entry name" value="SOD_Cu_Zn_dom"/>
</dbReference>
<protein>
    <recommendedName>
        <fullName evidence="2">Superoxide dismutase copper/zinc binding domain-containing protein</fullName>
    </recommendedName>
</protein>
<name>A0A9P5SUT7_9FUNG</name>
<dbReference type="AlphaFoldDB" id="A0A9P5SUT7"/>
<dbReference type="InterPro" id="IPR024134">
    <property type="entry name" value="SOD_Cu/Zn_/chaperone"/>
</dbReference>
<dbReference type="PANTHER" id="PTHR10003">
    <property type="entry name" value="SUPEROXIDE DISMUTASE CU-ZN -RELATED"/>
    <property type="match status" value="1"/>
</dbReference>
<reference evidence="3" key="1">
    <citation type="journal article" date="2020" name="Fungal Divers.">
        <title>Resolving the Mortierellaceae phylogeny through synthesis of multi-gene phylogenetics and phylogenomics.</title>
        <authorList>
            <person name="Vandepol N."/>
            <person name="Liber J."/>
            <person name="Desiro A."/>
            <person name="Na H."/>
            <person name="Kennedy M."/>
            <person name="Barry K."/>
            <person name="Grigoriev I.V."/>
            <person name="Miller A.N."/>
            <person name="O'Donnell K."/>
            <person name="Stajich J.E."/>
            <person name="Bonito G."/>
        </authorList>
    </citation>
    <scope>NUCLEOTIDE SEQUENCE</scope>
    <source>
        <strain evidence="3">NVP1</strain>
    </source>
</reference>
<accession>A0A9P5SUT7</accession>
<feature type="domain" description="Superoxide dismutase copper/zinc binding" evidence="2">
    <location>
        <begin position="49"/>
        <end position="160"/>
    </location>
</feature>
<feature type="chain" id="PRO_5040460476" description="Superoxide dismutase copper/zinc binding domain-containing protein" evidence="1">
    <location>
        <begin position="19"/>
        <end position="207"/>
    </location>
</feature>
<keyword evidence="4" id="KW-1185">Reference proteome</keyword>
<evidence type="ECO:0000256" key="1">
    <source>
        <dbReference type="SAM" id="SignalP"/>
    </source>
</evidence>
<dbReference type="Proteomes" id="UP000696485">
    <property type="component" value="Unassembled WGS sequence"/>
</dbReference>
<dbReference type="EMBL" id="JAAAUY010000029">
    <property type="protein sequence ID" value="KAF9337350.1"/>
    <property type="molecule type" value="Genomic_DNA"/>
</dbReference>
<dbReference type="SUPFAM" id="SSF49329">
    <property type="entry name" value="Cu,Zn superoxide dismutase-like"/>
    <property type="match status" value="1"/>
</dbReference>
<gene>
    <name evidence="3" type="ORF">BG006_005157</name>
</gene>
<dbReference type="Gene3D" id="2.60.40.200">
    <property type="entry name" value="Superoxide dismutase, copper/zinc binding domain"/>
    <property type="match status" value="1"/>
</dbReference>
<dbReference type="GO" id="GO:0006801">
    <property type="term" value="P:superoxide metabolic process"/>
    <property type="evidence" value="ECO:0007669"/>
    <property type="project" value="InterPro"/>
</dbReference>
<dbReference type="InterPro" id="IPR036423">
    <property type="entry name" value="SOD-like_Cu/Zn_dom_sf"/>
</dbReference>
<dbReference type="Pfam" id="PF00080">
    <property type="entry name" value="Sod_Cu"/>
    <property type="match status" value="1"/>
</dbReference>
<organism evidence="3 4">
    <name type="scientific">Podila minutissima</name>
    <dbReference type="NCBI Taxonomy" id="64525"/>
    <lineage>
        <taxon>Eukaryota</taxon>
        <taxon>Fungi</taxon>
        <taxon>Fungi incertae sedis</taxon>
        <taxon>Mucoromycota</taxon>
        <taxon>Mortierellomycotina</taxon>
        <taxon>Mortierellomycetes</taxon>
        <taxon>Mortierellales</taxon>
        <taxon>Mortierellaceae</taxon>
        <taxon>Podila</taxon>
    </lineage>
</organism>
<dbReference type="GO" id="GO:0005507">
    <property type="term" value="F:copper ion binding"/>
    <property type="evidence" value="ECO:0007669"/>
    <property type="project" value="InterPro"/>
</dbReference>
<proteinExistence type="predicted"/>
<evidence type="ECO:0000313" key="4">
    <source>
        <dbReference type="Proteomes" id="UP000696485"/>
    </source>
</evidence>
<evidence type="ECO:0000313" key="3">
    <source>
        <dbReference type="EMBL" id="KAF9337350.1"/>
    </source>
</evidence>
<comment type="caution">
    <text evidence="3">The sequence shown here is derived from an EMBL/GenBank/DDBJ whole genome shotgun (WGS) entry which is preliminary data.</text>
</comment>
<sequence>MQIKAVASALAIASLAAAAVPTTGVAHVKNADGVDIKFVFTTVPKGLNVTITGKGLTIAKRVLATGYDYHVHVKPVTNGNCSSTGGHLDPTNVTTAKPCDPKNLTLCQTGDLAGKFGNFMGTEDGVLPFTDYIDTQLKFEGDANNTIIGRSIVIHNNGTRIACADIITEGSATPTSGTDAPKTTSGAVKLAGSLALSGVVAFMMLAL</sequence>
<keyword evidence="1" id="KW-0732">Signal</keyword>
<evidence type="ECO:0000259" key="2">
    <source>
        <dbReference type="Pfam" id="PF00080"/>
    </source>
</evidence>